<dbReference type="Proteomes" id="UP000612746">
    <property type="component" value="Unassembled WGS sequence"/>
</dbReference>
<evidence type="ECO:0000313" key="2">
    <source>
        <dbReference type="EMBL" id="KAG2186744.1"/>
    </source>
</evidence>
<keyword evidence="3" id="KW-1185">Reference proteome</keyword>
<comment type="caution">
    <text evidence="2">The sequence shown here is derived from an EMBL/GenBank/DDBJ whole genome shotgun (WGS) entry which is preliminary data.</text>
</comment>
<dbReference type="AlphaFoldDB" id="A0A8H7UQ01"/>
<accession>A0A8H7UQ01</accession>
<proteinExistence type="predicted"/>
<reference evidence="2" key="1">
    <citation type="submission" date="2020-12" db="EMBL/GenBank/DDBJ databases">
        <title>Metabolic potential, ecology and presence of endohyphal bacteria is reflected in genomic diversity of Mucoromycotina.</title>
        <authorList>
            <person name="Muszewska A."/>
            <person name="Okrasinska A."/>
            <person name="Steczkiewicz K."/>
            <person name="Drgas O."/>
            <person name="Orlowska M."/>
            <person name="Perlinska-Lenart U."/>
            <person name="Aleksandrzak-Piekarczyk T."/>
            <person name="Szatraj K."/>
            <person name="Zielenkiewicz U."/>
            <person name="Pilsyk S."/>
            <person name="Malc E."/>
            <person name="Mieczkowski P."/>
            <person name="Kruszewska J.S."/>
            <person name="Biernat P."/>
            <person name="Pawlowska J."/>
        </authorList>
    </citation>
    <scope>NUCLEOTIDE SEQUENCE</scope>
    <source>
        <strain evidence="2">WA0000051536</strain>
    </source>
</reference>
<evidence type="ECO:0000256" key="1">
    <source>
        <dbReference type="SAM" id="MobiDB-lite"/>
    </source>
</evidence>
<dbReference type="OrthoDB" id="2411005at2759"/>
<gene>
    <name evidence="2" type="ORF">INT44_002970</name>
</gene>
<feature type="compositionally biased region" description="Polar residues" evidence="1">
    <location>
        <begin position="67"/>
        <end position="83"/>
    </location>
</feature>
<feature type="compositionally biased region" description="Acidic residues" evidence="1">
    <location>
        <begin position="84"/>
        <end position="96"/>
    </location>
</feature>
<feature type="compositionally biased region" description="Polar residues" evidence="1">
    <location>
        <begin position="28"/>
        <end position="40"/>
    </location>
</feature>
<organism evidence="2 3">
    <name type="scientific">Umbelopsis vinacea</name>
    <dbReference type="NCBI Taxonomy" id="44442"/>
    <lineage>
        <taxon>Eukaryota</taxon>
        <taxon>Fungi</taxon>
        <taxon>Fungi incertae sedis</taxon>
        <taxon>Mucoromycota</taxon>
        <taxon>Mucoromycotina</taxon>
        <taxon>Umbelopsidomycetes</taxon>
        <taxon>Umbelopsidales</taxon>
        <taxon>Umbelopsidaceae</taxon>
        <taxon>Umbelopsis</taxon>
    </lineage>
</organism>
<dbReference type="EMBL" id="JAEPRA010000004">
    <property type="protein sequence ID" value="KAG2186744.1"/>
    <property type="molecule type" value="Genomic_DNA"/>
</dbReference>
<evidence type="ECO:0000313" key="3">
    <source>
        <dbReference type="Proteomes" id="UP000612746"/>
    </source>
</evidence>
<name>A0A8H7UQ01_9FUNG</name>
<sequence>MFPASDAFSQTVEASPDVTEQAWPETAAVNTTAPRWQLQTDQEETESRSQIEKLERKLKMAKRRQYGTVSRPVNTPFQYADSASDSEDQPQFETDEGLSLLWDEQDEDLDTALQRRKNQDAYTKSWYHYLLCCCQPMTSSET</sequence>
<feature type="region of interest" description="Disordered" evidence="1">
    <location>
        <begin position="63"/>
        <end position="97"/>
    </location>
</feature>
<feature type="region of interest" description="Disordered" evidence="1">
    <location>
        <begin position="1"/>
        <end position="51"/>
    </location>
</feature>
<protein>
    <submittedName>
        <fullName evidence="2">Uncharacterized protein</fullName>
    </submittedName>
</protein>